<evidence type="ECO:0000313" key="2">
    <source>
        <dbReference type="EMBL" id="KAF3213313.1"/>
    </source>
</evidence>
<dbReference type="AlphaFoldDB" id="A0A6G1MMW6"/>
<evidence type="ECO:0000313" key="5">
    <source>
        <dbReference type="Proteomes" id="UP000483672"/>
    </source>
</evidence>
<evidence type="ECO:0000313" key="1">
    <source>
        <dbReference type="EMBL" id="KAF3203110.1"/>
    </source>
</evidence>
<dbReference type="Proteomes" id="UP000472727">
    <property type="component" value="Unassembled WGS sequence"/>
</dbReference>
<evidence type="ECO:0000313" key="4">
    <source>
        <dbReference type="Proteomes" id="UP000472727"/>
    </source>
</evidence>
<protein>
    <submittedName>
        <fullName evidence="1">Uncharacterized protein</fullName>
    </submittedName>
</protein>
<organism evidence="1 4">
    <name type="scientific">Orbilia oligospora</name>
    <name type="common">Nematode-trapping fungus</name>
    <name type="synonym">Arthrobotrys oligospora</name>
    <dbReference type="NCBI Taxonomy" id="2813651"/>
    <lineage>
        <taxon>Eukaryota</taxon>
        <taxon>Fungi</taxon>
        <taxon>Dikarya</taxon>
        <taxon>Ascomycota</taxon>
        <taxon>Pezizomycotina</taxon>
        <taxon>Orbiliomycetes</taxon>
        <taxon>Orbiliales</taxon>
        <taxon>Orbiliaceae</taxon>
        <taxon>Orbilia</taxon>
    </lineage>
</organism>
<evidence type="ECO:0000313" key="3">
    <source>
        <dbReference type="EMBL" id="KAF3221332.1"/>
    </source>
</evidence>
<dbReference type="EMBL" id="WIWS01000138">
    <property type="protein sequence ID" value="KAF3203111.1"/>
    <property type="molecule type" value="Genomic_DNA"/>
</dbReference>
<dbReference type="Proteomes" id="UP000483672">
    <property type="component" value="Unassembled WGS sequence"/>
</dbReference>
<name>A0A6G1MMW6_ORBOL</name>
<sequence>MSTGSGGLRIVPIGGHFDLFATKAFFTAHYLADRIQQDHLTRFQNVEMRKVNGILVLGGQDSQTLMFARMFAYSGRKRCPYGDETDACCASRCPNGPDFRESDDVSHRISRRFANSQEKGCQPERRFERRAVCISLLLNLQLQSIKRFLVSNIKTTTSKNILKKASDRFLAWGWLSKESGLG</sequence>
<gene>
    <name evidence="1" type="ORF">TWF106_002060</name>
    <name evidence="2" type="ORF">TWF191_010074</name>
    <name evidence="3" type="ORF">TWF679_008025</name>
</gene>
<dbReference type="Proteomes" id="UP000614610">
    <property type="component" value="Unassembled WGS sequence"/>
</dbReference>
<dbReference type="EMBL" id="WIWT01000005">
    <property type="protein sequence ID" value="KAF3221332.1"/>
    <property type="molecule type" value="Genomic_DNA"/>
</dbReference>
<reference evidence="4 5" key="1">
    <citation type="submission" date="2019-06" db="EMBL/GenBank/DDBJ databases">
        <authorList>
            <person name="Palmer J.M."/>
        </authorList>
    </citation>
    <scope>NUCLEOTIDE SEQUENCE [LARGE SCALE GENOMIC DNA]</scope>
    <source>
        <strain evidence="1 4">TWF106</strain>
        <strain evidence="2 5">TWF191</strain>
        <strain evidence="3">TWF679</strain>
    </source>
</reference>
<proteinExistence type="predicted"/>
<dbReference type="EMBL" id="WIWS01000138">
    <property type="protein sequence ID" value="KAF3203110.1"/>
    <property type="molecule type" value="Genomic_DNA"/>
</dbReference>
<accession>A0A6G1MMW6</accession>
<comment type="caution">
    <text evidence="1">The sequence shown here is derived from an EMBL/GenBank/DDBJ whole genome shotgun (WGS) entry which is preliminary data.</text>
</comment>
<dbReference type="EMBL" id="WIPF01000078">
    <property type="protein sequence ID" value="KAF3213313.1"/>
    <property type="molecule type" value="Genomic_DNA"/>
</dbReference>